<evidence type="ECO:0000313" key="8">
    <source>
        <dbReference type="EMBL" id="KHM51428.1"/>
    </source>
</evidence>
<dbReference type="InterPro" id="IPR004389">
    <property type="entry name" value="Ribosomal_uL18_bac-type"/>
</dbReference>
<evidence type="ECO:0000313" key="9">
    <source>
        <dbReference type="Proteomes" id="UP000030993"/>
    </source>
</evidence>
<dbReference type="Proteomes" id="UP000030993">
    <property type="component" value="Unassembled WGS sequence"/>
</dbReference>
<dbReference type="GO" id="GO:0022625">
    <property type="term" value="C:cytosolic large ribosomal subunit"/>
    <property type="evidence" value="ECO:0007669"/>
    <property type="project" value="TreeGrafter"/>
</dbReference>
<gene>
    <name evidence="7" type="primary">rplR</name>
    <name evidence="8" type="ORF">NZ47_10540</name>
</gene>
<dbReference type="GO" id="GO:0003735">
    <property type="term" value="F:structural constituent of ribosome"/>
    <property type="evidence" value="ECO:0007669"/>
    <property type="project" value="InterPro"/>
</dbReference>
<keyword evidence="4 7" id="KW-0689">Ribosomal protein</keyword>
<evidence type="ECO:0000256" key="6">
    <source>
        <dbReference type="ARBA" id="ARBA00035197"/>
    </source>
</evidence>
<dbReference type="PANTHER" id="PTHR12899:SF3">
    <property type="entry name" value="LARGE RIBOSOMAL SUBUNIT PROTEIN UL18M"/>
    <property type="match status" value="1"/>
</dbReference>
<organism evidence="8 9">
    <name type="scientific">Anaerovibrio lipolyticus</name>
    <dbReference type="NCBI Taxonomy" id="82374"/>
    <lineage>
        <taxon>Bacteria</taxon>
        <taxon>Bacillati</taxon>
        <taxon>Bacillota</taxon>
        <taxon>Negativicutes</taxon>
        <taxon>Selenomonadales</taxon>
        <taxon>Selenomonadaceae</taxon>
        <taxon>Anaerovibrio</taxon>
    </lineage>
</organism>
<keyword evidence="3 7" id="KW-0694">RNA-binding</keyword>
<evidence type="ECO:0000256" key="4">
    <source>
        <dbReference type="ARBA" id="ARBA00022980"/>
    </source>
</evidence>
<dbReference type="NCBIfam" id="TIGR00060">
    <property type="entry name" value="L18_bact"/>
    <property type="match status" value="1"/>
</dbReference>
<evidence type="ECO:0000256" key="1">
    <source>
        <dbReference type="ARBA" id="ARBA00007116"/>
    </source>
</evidence>
<dbReference type="Gene3D" id="3.30.420.100">
    <property type="match status" value="1"/>
</dbReference>
<evidence type="ECO:0000256" key="7">
    <source>
        <dbReference type="HAMAP-Rule" id="MF_01337"/>
    </source>
</evidence>
<dbReference type="InterPro" id="IPR057268">
    <property type="entry name" value="Ribosomal_L18"/>
</dbReference>
<dbReference type="HAMAP" id="MF_01337_B">
    <property type="entry name" value="Ribosomal_uL18_B"/>
    <property type="match status" value="1"/>
</dbReference>
<protein>
    <recommendedName>
        <fullName evidence="6 7">Large ribosomal subunit protein uL18</fullName>
    </recommendedName>
</protein>
<dbReference type="AlphaFoldDB" id="A0A0B2JXJ1"/>
<keyword evidence="5 7" id="KW-0687">Ribonucleoprotein</keyword>
<dbReference type="FunFam" id="3.30.420.100:FF:000001">
    <property type="entry name" value="50S ribosomal protein L18"/>
    <property type="match status" value="1"/>
</dbReference>
<dbReference type="GO" id="GO:0008097">
    <property type="term" value="F:5S rRNA binding"/>
    <property type="evidence" value="ECO:0007669"/>
    <property type="project" value="TreeGrafter"/>
</dbReference>
<keyword evidence="2 7" id="KW-0699">rRNA-binding</keyword>
<dbReference type="EMBL" id="JSCE01000198">
    <property type="protein sequence ID" value="KHM51428.1"/>
    <property type="molecule type" value="Genomic_DNA"/>
</dbReference>
<accession>A0A0B2JXJ1</accession>
<reference evidence="8 9" key="1">
    <citation type="journal article" date="2013" name="PLoS ONE">
        <title>Identification and characterization of three novel lipases belonging to families II and V from Anaerovibrio lipolyticus 5ST.</title>
        <authorList>
            <person name="Prive F."/>
            <person name="Kaderbhai N.N."/>
            <person name="Girdwood S."/>
            <person name="Worgan H.J."/>
            <person name="Pinloche E."/>
            <person name="Scollan N.D."/>
            <person name="Huws S.A."/>
            <person name="Newbold C.J."/>
        </authorList>
    </citation>
    <scope>NUCLEOTIDE SEQUENCE [LARGE SCALE GENOMIC DNA]</scope>
    <source>
        <strain evidence="8 9">5S</strain>
    </source>
</reference>
<dbReference type="CDD" id="cd00432">
    <property type="entry name" value="Ribosomal_L18_L5e"/>
    <property type="match status" value="1"/>
</dbReference>
<dbReference type="RefSeq" id="WP_027397565.1">
    <property type="nucleotide sequence ID" value="NZ_CAMKSO010000008.1"/>
</dbReference>
<evidence type="ECO:0000256" key="3">
    <source>
        <dbReference type="ARBA" id="ARBA00022884"/>
    </source>
</evidence>
<comment type="function">
    <text evidence="7">This is one of the proteins that bind and probably mediate the attachment of the 5S RNA into the large ribosomal subunit, where it forms part of the central protuberance.</text>
</comment>
<comment type="subunit">
    <text evidence="7">Part of the 50S ribosomal subunit; part of the 5S rRNA/L5/L18/L25 subcomplex. Contacts the 5S and 23S rRNAs.</text>
</comment>
<dbReference type="GO" id="GO:0006412">
    <property type="term" value="P:translation"/>
    <property type="evidence" value="ECO:0007669"/>
    <property type="project" value="UniProtKB-UniRule"/>
</dbReference>
<sequence length="119" mass="13147">MFVKEDKNKARQKRHLRVRNHISGTAERPRLNVFRSLSNIYAQVIDDVNGVTLVSASTKDKDFKNYGGNIEAAKAVGEAVAKRALEKGITEVVFDRGGYVYHGRVAALAEAAREAGLKF</sequence>
<dbReference type="Pfam" id="PF00861">
    <property type="entry name" value="Ribosomal_L18p"/>
    <property type="match status" value="1"/>
</dbReference>
<keyword evidence="9" id="KW-1185">Reference proteome</keyword>
<name>A0A0B2JXJ1_9FIRM</name>
<proteinExistence type="inferred from homology"/>
<dbReference type="InterPro" id="IPR005484">
    <property type="entry name" value="Ribosomal_uL18_bac/plant/anim"/>
</dbReference>
<evidence type="ECO:0000256" key="2">
    <source>
        <dbReference type="ARBA" id="ARBA00022730"/>
    </source>
</evidence>
<evidence type="ECO:0000256" key="5">
    <source>
        <dbReference type="ARBA" id="ARBA00023274"/>
    </source>
</evidence>
<dbReference type="eggNOG" id="COG0256">
    <property type="taxonomic scope" value="Bacteria"/>
</dbReference>
<dbReference type="STRING" id="82374.NZ47_10540"/>
<dbReference type="SUPFAM" id="SSF53137">
    <property type="entry name" value="Translational machinery components"/>
    <property type="match status" value="1"/>
</dbReference>
<comment type="similarity">
    <text evidence="1 7">Belongs to the universal ribosomal protein uL18 family.</text>
</comment>
<dbReference type="PANTHER" id="PTHR12899">
    <property type="entry name" value="39S RIBOSOMAL PROTEIN L18, MITOCHONDRIAL"/>
    <property type="match status" value="1"/>
</dbReference>
<comment type="caution">
    <text evidence="8">The sequence shown here is derived from an EMBL/GenBank/DDBJ whole genome shotgun (WGS) entry which is preliminary data.</text>
</comment>